<keyword evidence="2" id="KW-1185">Reference proteome</keyword>
<dbReference type="Proteomes" id="UP000269689">
    <property type="component" value="Unassembled WGS sequence"/>
</dbReference>
<sequence>MTAIKLVKTRLHAGIWEGELHLPDDLETMPDLEVAHLDQPVLGHTLDEDPSRAGIWFFRIAVPAELISDGVQVFVISNRETGERLSSFTIIAGEALADDIRAEMELLRAELDMLKRAFRRHCLETGEN</sequence>
<evidence type="ECO:0000313" key="1">
    <source>
        <dbReference type="EMBL" id="RPE63151.1"/>
    </source>
</evidence>
<gene>
    <name evidence="1" type="ORF">EDD53_2748</name>
</gene>
<name>A0A3N4U7R5_9RHOB</name>
<proteinExistence type="predicted"/>
<reference evidence="1 2" key="1">
    <citation type="submission" date="2018-11" db="EMBL/GenBank/DDBJ databases">
        <title>Genomic Encyclopedia of Type Strains, Phase IV (KMG-IV): sequencing the most valuable type-strain genomes for metagenomic binning, comparative biology and taxonomic classification.</title>
        <authorList>
            <person name="Goeker M."/>
        </authorList>
    </citation>
    <scope>NUCLEOTIDE SEQUENCE [LARGE SCALE GENOMIC DNA]</scope>
    <source>
        <strain evidence="1 2">DSM 104731</strain>
    </source>
</reference>
<accession>A0A3N4U7R5</accession>
<dbReference type="AlphaFoldDB" id="A0A3N4U7R5"/>
<dbReference type="OrthoDB" id="7772846at2"/>
<organism evidence="1 2">
    <name type="scientific">Pacificibacter maritimus</name>
    <dbReference type="NCBI Taxonomy" id="762213"/>
    <lineage>
        <taxon>Bacteria</taxon>
        <taxon>Pseudomonadati</taxon>
        <taxon>Pseudomonadota</taxon>
        <taxon>Alphaproteobacteria</taxon>
        <taxon>Rhodobacterales</taxon>
        <taxon>Roseobacteraceae</taxon>
        <taxon>Pacificibacter</taxon>
    </lineage>
</organism>
<dbReference type="EMBL" id="RKQK01000005">
    <property type="protein sequence ID" value="RPE63151.1"/>
    <property type="molecule type" value="Genomic_DNA"/>
</dbReference>
<dbReference type="RefSeq" id="WP_123794061.1">
    <property type="nucleotide sequence ID" value="NZ_RKQK01000005.1"/>
</dbReference>
<comment type="caution">
    <text evidence="1">The sequence shown here is derived from an EMBL/GenBank/DDBJ whole genome shotgun (WGS) entry which is preliminary data.</text>
</comment>
<protein>
    <submittedName>
        <fullName evidence="1">Uncharacterized protein</fullName>
    </submittedName>
</protein>
<evidence type="ECO:0000313" key="2">
    <source>
        <dbReference type="Proteomes" id="UP000269689"/>
    </source>
</evidence>